<dbReference type="InterPro" id="IPR049076">
    <property type="entry name" value="ACCA"/>
</dbReference>
<dbReference type="InterPro" id="IPR013537">
    <property type="entry name" value="AcCoA_COase_cen"/>
</dbReference>
<feature type="domain" description="Acetyl-CoA carboxylase central" evidence="1">
    <location>
        <begin position="2"/>
        <end position="67"/>
    </location>
</feature>
<dbReference type="AlphaFoldDB" id="A0A9W4TA19"/>
<name>A0A9W4TA19_9GLOM</name>
<protein>
    <submittedName>
        <fullName evidence="2">15934_t:CDS:1</fullName>
    </submittedName>
</protein>
<comment type="caution">
    <text evidence="2">The sequence shown here is derived from an EMBL/GenBank/DDBJ whole genome shotgun (WGS) entry which is preliminary data.</text>
</comment>
<dbReference type="Pfam" id="PF08326">
    <property type="entry name" value="ACC_central"/>
    <property type="match status" value="2"/>
</dbReference>
<evidence type="ECO:0000313" key="3">
    <source>
        <dbReference type="Proteomes" id="UP001153678"/>
    </source>
</evidence>
<dbReference type="EMBL" id="CAMKVN010016956">
    <property type="protein sequence ID" value="CAI2197735.1"/>
    <property type="molecule type" value="Genomic_DNA"/>
</dbReference>
<feature type="non-terminal residue" evidence="2">
    <location>
        <position position="1"/>
    </location>
</feature>
<evidence type="ECO:0000313" key="2">
    <source>
        <dbReference type="EMBL" id="CAI2197735.1"/>
    </source>
</evidence>
<feature type="domain" description="Acetyl-CoA carboxylase central" evidence="1">
    <location>
        <begin position="82"/>
        <end position="274"/>
    </location>
</feature>
<dbReference type="GO" id="GO:0006633">
    <property type="term" value="P:fatty acid biosynthetic process"/>
    <property type="evidence" value="ECO:0007669"/>
    <property type="project" value="InterPro"/>
</dbReference>
<keyword evidence="3" id="KW-1185">Reference proteome</keyword>
<dbReference type="GO" id="GO:0005524">
    <property type="term" value="F:ATP binding"/>
    <property type="evidence" value="ECO:0007669"/>
    <property type="project" value="InterPro"/>
</dbReference>
<dbReference type="Proteomes" id="UP001153678">
    <property type="component" value="Unassembled WGS sequence"/>
</dbReference>
<dbReference type="PANTHER" id="PTHR45728:SF3">
    <property type="entry name" value="ACETYL-COA CARBOXYLASE"/>
    <property type="match status" value="1"/>
</dbReference>
<gene>
    <name evidence="2" type="ORF">FWILDA_LOCUS18224</name>
</gene>
<reference evidence="2" key="1">
    <citation type="submission" date="2022-08" db="EMBL/GenBank/DDBJ databases">
        <authorList>
            <person name="Kallberg Y."/>
            <person name="Tangrot J."/>
            <person name="Rosling A."/>
        </authorList>
    </citation>
    <scope>NUCLEOTIDE SEQUENCE</scope>
    <source>
        <strain evidence="2">Wild A</strain>
    </source>
</reference>
<sequence length="276" mass="32320">VKLGGRFTTKVALNARALLIHCHLPSYETNIEGSSLEMIVMITEPKVMIFKELIDTRFAIFDVRISFIIKIVGMRRSVSISNLSYLITKTKNEPLRQYPWYFTFRETDYTEDQTIRHIVAYQLELTRLSNFDITPCYTDNRKIHVYYAVDSSFDPGRLRNSVRKADYIISESDRLLNEILDSLEIVSSEHKNSDCNYLFINFIPTFVLEPKQVEETIKRFINRHAKYYGVEDPTLITSYPLRVIINNVSGYVVKVETYQESEDRIESWILKSIGRQ</sequence>
<organism evidence="2 3">
    <name type="scientific">Funneliformis geosporum</name>
    <dbReference type="NCBI Taxonomy" id="1117311"/>
    <lineage>
        <taxon>Eukaryota</taxon>
        <taxon>Fungi</taxon>
        <taxon>Fungi incertae sedis</taxon>
        <taxon>Mucoromycota</taxon>
        <taxon>Glomeromycotina</taxon>
        <taxon>Glomeromycetes</taxon>
        <taxon>Glomerales</taxon>
        <taxon>Glomeraceae</taxon>
        <taxon>Funneliformis</taxon>
    </lineage>
</organism>
<accession>A0A9W4TA19</accession>
<dbReference type="PANTHER" id="PTHR45728">
    <property type="entry name" value="ACETYL-COA CARBOXYLASE, ISOFORM A"/>
    <property type="match status" value="1"/>
</dbReference>
<proteinExistence type="predicted"/>
<dbReference type="GO" id="GO:0005739">
    <property type="term" value="C:mitochondrion"/>
    <property type="evidence" value="ECO:0007669"/>
    <property type="project" value="TreeGrafter"/>
</dbReference>
<evidence type="ECO:0000259" key="1">
    <source>
        <dbReference type="Pfam" id="PF08326"/>
    </source>
</evidence>
<dbReference type="GO" id="GO:0003989">
    <property type="term" value="F:acetyl-CoA carboxylase activity"/>
    <property type="evidence" value="ECO:0007669"/>
    <property type="project" value="InterPro"/>
</dbReference>
<dbReference type="OrthoDB" id="14612at2759"/>
<feature type="non-terminal residue" evidence="2">
    <location>
        <position position="276"/>
    </location>
</feature>